<accession>A0A5J4V3S9</accession>
<evidence type="ECO:0000313" key="1">
    <source>
        <dbReference type="EMBL" id="KAA6377072.1"/>
    </source>
</evidence>
<sequence>MYDSAKPKFSGTSRNIPLNAVMYVTKQSSNPVLWTNAVAIDCFIDPDGHIKINTQSPTAITWHNTLADLNKQLGRQAQKNMVFLLCLLSLTK</sequence>
<dbReference type="AlphaFoldDB" id="A0A5J4V3S9"/>
<protein>
    <submittedName>
        <fullName evidence="1">Uncharacterized protein</fullName>
    </submittedName>
</protein>
<dbReference type="EMBL" id="SNRW01010065">
    <property type="protein sequence ID" value="KAA6377072.1"/>
    <property type="molecule type" value="Genomic_DNA"/>
</dbReference>
<organism evidence="1 2">
    <name type="scientific">Streblomastix strix</name>
    <dbReference type="NCBI Taxonomy" id="222440"/>
    <lineage>
        <taxon>Eukaryota</taxon>
        <taxon>Metamonada</taxon>
        <taxon>Preaxostyla</taxon>
        <taxon>Oxymonadida</taxon>
        <taxon>Streblomastigidae</taxon>
        <taxon>Streblomastix</taxon>
    </lineage>
</organism>
<name>A0A5J4V3S9_9EUKA</name>
<gene>
    <name evidence="1" type="ORF">EZS28_027401</name>
</gene>
<proteinExistence type="predicted"/>
<reference evidence="1 2" key="1">
    <citation type="submission" date="2019-03" db="EMBL/GenBank/DDBJ databases">
        <title>Single cell metagenomics reveals metabolic interactions within the superorganism composed of flagellate Streblomastix strix and complex community of Bacteroidetes bacteria on its surface.</title>
        <authorList>
            <person name="Treitli S.C."/>
            <person name="Kolisko M."/>
            <person name="Husnik F."/>
            <person name="Keeling P."/>
            <person name="Hampl V."/>
        </authorList>
    </citation>
    <scope>NUCLEOTIDE SEQUENCE [LARGE SCALE GENOMIC DNA]</scope>
    <source>
        <strain evidence="1">ST1C</strain>
    </source>
</reference>
<comment type="caution">
    <text evidence="1">The sequence shown here is derived from an EMBL/GenBank/DDBJ whole genome shotgun (WGS) entry which is preliminary data.</text>
</comment>
<dbReference type="Proteomes" id="UP000324800">
    <property type="component" value="Unassembled WGS sequence"/>
</dbReference>
<evidence type="ECO:0000313" key="2">
    <source>
        <dbReference type="Proteomes" id="UP000324800"/>
    </source>
</evidence>